<dbReference type="Pfam" id="PF09326">
    <property type="entry name" value="NADH_dhqG_C"/>
    <property type="match status" value="1"/>
</dbReference>
<dbReference type="InterPro" id="IPR006656">
    <property type="entry name" value="Mopterin_OxRdtase"/>
</dbReference>
<evidence type="ECO:0000256" key="6">
    <source>
        <dbReference type="ARBA" id="ARBA00023004"/>
    </source>
</evidence>
<dbReference type="GO" id="GO:0016020">
    <property type="term" value="C:membrane"/>
    <property type="evidence" value="ECO:0007669"/>
    <property type="project" value="InterPro"/>
</dbReference>
<keyword evidence="7" id="KW-0411">Iron-sulfur</keyword>
<dbReference type="OrthoDB" id="10249365at2759"/>
<accession>A0A9P8P7U9</accession>
<evidence type="ECO:0000256" key="2">
    <source>
        <dbReference type="ARBA" id="ARBA00005404"/>
    </source>
</evidence>
<dbReference type="GO" id="GO:0051539">
    <property type="term" value="F:4 iron, 4 sulfur cluster binding"/>
    <property type="evidence" value="ECO:0007669"/>
    <property type="project" value="UniProtKB-KW"/>
</dbReference>
<feature type="domain" description="2Fe-2S ferredoxin-type" evidence="12">
    <location>
        <begin position="23"/>
        <end position="101"/>
    </location>
</feature>
<feature type="domain" description="4Fe-4S Mo/W bis-MGD-type" evidence="13">
    <location>
        <begin position="240"/>
        <end position="296"/>
    </location>
</feature>
<dbReference type="AlphaFoldDB" id="A0A9P8P7U9"/>
<comment type="caution">
    <text evidence="15">The sequence shown here is derived from an EMBL/GenBank/DDBJ whole genome shotgun (WGS) entry which is preliminary data.</text>
</comment>
<dbReference type="Proteomes" id="UP000769528">
    <property type="component" value="Unassembled WGS sequence"/>
</dbReference>
<keyword evidence="3" id="KW-0004">4Fe-4S</keyword>
<keyword evidence="5" id="KW-1278">Translocase</keyword>
<keyword evidence="8" id="KW-0520">NAD</keyword>
<evidence type="ECO:0000256" key="11">
    <source>
        <dbReference type="RuleBase" id="RU004523"/>
    </source>
</evidence>
<dbReference type="PROSITE" id="PS51669">
    <property type="entry name" value="4FE4S_MOW_BIS_MGD"/>
    <property type="match status" value="1"/>
</dbReference>
<dbReference type="PANTHER" id="PTHR43105:SF13">
    <property type="entry name" value="NADH-UBIQUINONE OXIDOREDUCTASE 75 KDA SUBUNIT, MITOCHONDRIAL"/>
    <property type="match status" value="1"/>
</dbReference>
<dbReference type="Gene3D" id="3.30.70.20">
    <property type="match status" value="1"/>
</dbReference>
<evidence type="ECO:0000256" key="4">
    <source>
        <dbReference type="ARBA" id="ARBA00022723"/>
    </source>
</evidence>
<dbReference type="InterPro" id="IPR015405">
    <property type="entry name" value="NDUFS1-like_C"/>
</dbReference>
<dbReference type="PROSITE" id="PS00643">
    <property type="entry name" value="COMPLEX1_75K_3"/>
    <property type="match status" value="1"/>
</dbReference>
<dbReference type="GO" id="GO:0008137">
    <property type="term" value="F:NADH dehydrogenase (ubiquinone) activity"/>
    <property type="evidence" value="ECO:0007669"/>
    <property type="project" value="InterPro"/>
</dbReference>
<comment type="cofactor">
    <cofactor evidence="9">
        <name>[2Fe-2S] cluster</name>
        <dbReference type="ChEBI" id="CHEBI:190135"/>
    </cofactor>
</comment>
<dbReference type="GO" id="GO:0046872">
    <property type="term" value="F:metal ion binding"/>
    <property type="evidence" value="ECO:0007669"/>
    <property type="project" value="UniProtKB-KW"/>
</dbReference>
<dbReference type="FunFam" id="3.10.20.740:FF:000001">
    <property type="entry name" value="NADH-quinone oxidoreductase subunit G"/>
    <property type="match status" value="1"/>
</dbReference>
<comment type="similarity">
    <text evidence="2 11">Belongs to the complex I 75 kDa subunit family.</text>
</comment>
<dbReference type="InterPro" id="IPR054351">
    <property type="entry name" value="NADH_UbQ_OxRdtase_ferredoxin"/>
</dbReference>
<evidence type="ECO:0000259" key="12">
    <source>
        <dbReference type="PROSITE" id="PS51085"/>
    </source>
</evidence>
<keyword evidence="4" id="KW-0479">Metal-binding</keyword>
<dbReference type="InterPro" id="IPR019574">
    <property type="entry name" value="NADH_UbQ_OxRdtase_Gsu_4Fe4S-bd"/>
</dbReference>
<proteinExistence type="inferred from homology"/>
<dbReference type="SUPFAM" id="SSF53706">
    <property type="entry name" value="Formate dehydrogenase/DMSO reductase, domains 1-3"/>
    <property type="match status" value="1"/>
</dbReference>
<dbReference type="Pfam" id="PF22151">
    <property type="entry name" value="Fer4_NDSU1"/>
    <property type="match status" value="1"/>
</dbReference>
<dbReference type="Pfam" id="PF00384">
    <property type="entry name" value="Molybdopterin"/>
    <property type="match status" value="1"/>
</dbReference>
<dbReference type="PANTHER" id="PTHR43105">
    <property type="entry name" value="RESPIRATORY NITRATE REDUCTASE"/>
    <property type="match status" value="1"/>
</dbReference>
<dbReference type="SUPFAM" id="SSF54292">
    <property type="entry name" value="2Fe-2S ferredoxin-like"/>
    <property type="match status" value="1"/>
</dbReference>
<evidence type="ECO:0000259" key="13">
    <source>
        <dbReference type="PROSITE" id="PS51669"/>
    </source>
</evidence>
<dbReference type="SMART" id="SM00929">
    <property type="entry name" value="NADH-G_4Fe-4S_3"/>
    <property type="match status" value="1"/>
</dbReference>
<evidence type="ECO:0000313" key="16">
    <source>
        <dbReference type="Proteomes" id="UP000769528"/>
    </source>
</evidence>
<dbReference type="InterPro" id="IPR006963">
    <property type="entry name" value="Mopterin_OxRdtase_4Fe-4S_dom"/>
</dbReference>
<dbReference type="Pfam" id="PF13510">
    <property type="entry name" value="Fer2_4"/>
    <property type="match status" value="1"/>
</dbReference>
<keyword evidence="6" id="KW-0408">Iron</keyword>
<dbReference type="Gene3D" id="3.40.50.740">
    <property type="match status" value="1"/>
</dbReference>
<dbReference type="InterPro" id="IPR050123">
    <property type="entry name" value="Prok_molybdopt-oxidoreductase"/>
</dbReference>
<evidence type="ECO:0000256" key="9">
    <source>
        <dbReference type="ARBA" id="ARBA00034078"/>
    </source>
</evidence>
<dbReference type="PROSITE" id="PS51085">
    <property type="entry name" value="2FE2S_FER_2"/>
    <property type="match status" value="1"/>
</dbReference>
<evidence type="ECO:0000256" key="10">
    <source>
        <dbReference type="ARBA" id="ARBA00070722"/>
    </source>
</evidence>
<name>A0A9P8P7U9_9ASCO</name>
<dbReference type="CDD" id="cd00207">
    <property type="entry name" value="fer2"/>
    <property type="match status" value="1"/>
</dbReference>
<dbReference type="CDD" id="cd02773">
    <property type="entry name" value="MopB_Res-Cmplx1_Nad11"/>
    <property type="match status" value="1"/>
</dbReference>
<dbReference type="Gene3D" id="3.30.200.210">
    <property type="match status" value="1"/>
</dbReference>
<reference evidence="15" key="2">
    <citation type="submission" date="2021-01" db="EMBL/GenBank/DDBJ databases">
        <authorList>
            <person name="Schikora-Tamarit M.A."/>
        </authorList>
    </citation>
    <scope>NUCLEOTIDE SEQUENCE</scope>
    <source>
        <strain evidence="15">CBS6341</strain>
    </source>
</reference>
<evidence type="ECO:0000313" key="15">
    <source>
        <dbReference type="EMBL" id="KAH3666701.1"/>
    </source>
</evidence>
<dbReference type="FunFam" id="3.30.70.20:FF:000002">
    <property type="entry name" value="NADH-ubiquinone oxidoreductase 75 kDa subunit"/>
    <property type="match status" value="1"/>
</dbReference>
<organism evidence="15 16">
    <name type="scientific">Wickerhamomyces mucosus</name>
    <dbReference type="NCBI Taxonomy" id="1378264"/>
    <lineage>
        <taxon>Eukaryota</taxon>
        <taxon>Fungi</taxon>
        <taxon>Dikarya</taxon>
        <taxon>Ascomycota</taxon>
        <taxon>Saccharomycotina</taxon>
        <taxon>Saccharomycetes</taxon>
        <taxon>Phaffomycetales</taxon>
        <taxon>Wickerhamomycetaceae</taxon>
        <taxon>Wickerhamomyces</taxon>
    </lineage>
</organism>
<dbReference type="FunFam" id="3.30.200.210:FF:000002">
    <property type="entry name" value="NADH-ubiquinone oxidoreductase 75 kDa subunit"/>
    <property type="match status" value="1"/>
</dbReference>
<dbReference type="PROSITE" id="PS51839">
    <property type="entry name" value="4FE4S_HC3"/>
    <property type="match status" value="1"/>
</dbReference>
<dbReference type="SUPFAM" id="SSF54862">
    <property type="entry name" value="4Fe-4S ferredoxins"/>
    <property type="match status" value="1"/>
</dbReference>
<evidence type="ECO:0000256" key="8">
    <source>
        <dbReference type="ARBA" id="ARBA00023027"/>
    </source>
</evidence>
<dbReference type="InterPro" id="IPR036010">
    <property type="entry name" value="2Fe-2S_ferredoxin-like_sf"/>
</dbReference>
<dbReference type="InterPro" id="IPR001041">
    <property type="entry name" value="2Fe-2S_ferredoxin-type"/>
</dbReference>
<dbReference type="InterPro" id="IPR000283">
    <property type="entry name" value="NADH_UbQ_OxRdtase_75kDa_su_CS"/>
</dbReference>
<evidence type="ECO:0000256" key="1">
    <source>
        <dbReference type="ARBA" id="ARBA00001966"/>
    </source>
</evidence>
<dbReference type="Pfam" id="PF22117">
    <property type="entry name" value="Fer4_Nqo3"/>
    <property type="match status" value="1"/>
</dbReference>
<dbReference type="GO" id="GO:0042773">
    <property type="term" value="P:ATP synthesis coupled electron transport"/>
    <property type="evidence" value="ECO:0007669"/>
    <property type="project" value="InterPro"/>
</dbReference>
<protein>
    <recommendedName>
        <fullName evidence="10">NADH-ubiquinone oxidoreductase 78 kDa subunit, mitochondrial</fullName>
    </recommendedName>
</protein>
<feature type="domain" description="4Fe-4S His(Cys)3-ligated-type" evidence="14">
    <location>
        <begin position="101"/>
        <end position="140"/>
    </location>
</feature>
<gene>
    <name evidence="15" type="ORF">WICMUC_005518</name>
</gene>
<dbReference type="Pfam" id="PF10588">
    <property type="entry name" value="NADH-G_4Fe-4S_3"/>
    <property type="match status" value="1"/>
</dbReference>
<keyword evidence="16" id="KW-1185">Reference proteome</keyword>
<dbReference type="GO" id="GO:0016651">
    <property type="term" value="F:oxidoreductase activity, acting on NAD(P)H"/>
    <property type="evidence" value="ECO:0007669"/>
    <property type="project" value="InterPro"/>
</dbReference>
<reference evidence="15" key="1">
    <citation type="journal article" date="2021" name="Open Biol.">
        <title>Shared evolutionary footprints suggest mitochondrial oxidative damage underlies multiple complex I losses in fungi.</title>
        <authorList>
            <person name="Schikora-Tamarit M.A."/>
            <person name="Marcet-Houben M."/>
            <person name="Nosek J."/>
            <person name="Gabaldon T."/>
        </authorList>
    </citation>
    <scope>NUCLEOTIDE SEQUENCE</scope>
    <source>
        <strain evidence="15">CBS6341</strain>
    </source>
</reference>
<dbReference type="InterPro" id="IPR010228">
    <property type="entry name" value="NADH_UbQ_OxRdtase_Gsu"/>
</dbReference>
<evidence type="ECO:0000256" key="5">
    <source>
        <dbReference type="ARBA" id="ARBA00022967"/>
    </source>
</evidence>
<dbReference type="Gene3D" id="3.10.20.740">
    <property type="match status" value="1"/>
</dbReference>
<dbReference type="NCBIfam" id="TIGR01973">
    <property type="entry name" value="NuoG"/>
    <property type="match status" value="1"/>
</dbReference>
<dbReference type="EMBL" id="JAEUBF010001406">
    <property type="protein sequence ID" value="KAH3666701.1"/>
    <property type="molecule type" value="Genomic_DNA"/>
</dbReference>
<dbReference type="PROSITE" id="PS00642">
    <property type="entry name" value="COMPLEX1_75K_2"/>
    <property type="match status" value="1"/>
</dbReference>
<evidence type="ECO:0000259" key="14">
    <source>
        <dbReference type="PROSITE" id="PS51839"/>
    </source>
</evidence>
<evidence type="ECO:0000256" key="7">
    <source>
        <dbReference type="ARBA" id="ARBA00023014"/>
    </source>
</evidence>
<dbReference type="PROSITE" id="PS00641">
    <property type="entry name" value="COMPLEX1_75K_1"/>
    <property type="match status" value="1"/>
</dbReference>
<sequence>MLSRLKHLRLFNRQFSQSFKSLAEVEVIVDNIKVKIENGSSIIQACDKAGIVVPRYCYHDKLAIAGNCRMCLVDVENAPKLIASCAFPVREGMIIHTDSERVKNSREGITEFLLQNHPLDCPICDQGGECDLQDQSLRYGSDRGRFNEVTGKRAVENKAIGPLIKTSMNRCIHCTRCVRFLNDVAGASEFGTTGRGNDMQIGTYIERNVNSELSGNIIDLCPVGALTSKPYAFKARPWELRKTETIDVLDGLGSNIRVDTRGIEVMRILPRLNDDINEEWISDKTRFAYDGLKNQRLTTPLIRVGDNFEPATWDEAFSTIATAIDKIKPKENEIKAIAGALADVESLVVLKDIVNILGSENLTTDNINRRIEKGASYNADIRSNFVFNSTINGIENADQILLVGTNPRHEASVLNARIRSRWLNSELEIHHVGENFESTFDLNHVGENFSSLKDTLNGEIGKKLSNAERPLIIVGNNIINSKDSNFILAIIGKFIAKNHSKFLNSEWNGFNILHSEASRVGALEVGFFTKSDKIAQLKPKIIYLLGADEIQNKDIPKDTFVVYQGHHGDLGASFADVILPGSAYTEKSATYINTEGRIQNTRAATNPPGAAREDWQVLRALADYLNVELKYDDIYSLKQRIGEISPSLIYQDLIESTSEEIALLGIKTLGLLDNNISNNQSSIHSYSNASDEILKNPIENFWMTDVISRSSVTMSKCIQSFGSKGDKINDEHPEVTIA</sequence>
<comment type="cofactor">
    <cofactor evidence="1">
        <name>[4Fe-4S] cluster</name>
        <dbReference type="ChEBI" id="CHEBI:49883"/>
    </cofactor>
</comment>
<evidence type="ECO:0000256" key="3">
    <source>
        <dbReference type="ARBA" id="ARBA00022485"/>
    </source>
</evidence>